<protein>
    <submittedName>
        <fullName evidence="1">Uncharacterized protein</fullName>
    </submittedName>
</protein>
<name>H0EUR7_GLAL7</name>
<comment type="caution">
    <text evidence="1">The sequence shown here is derived from an EMBL/GenBank/DDBJ whole genome shotgun (WGS) entry which is preliminary data.</text>
</comment>
<keyword evidence="2" id="KW-1185">Reference proteome</keyword>
<gene>
    <name evidence="1" type="ORF">M7I_6506</name>
</gene>
<proteinExistence type="predicted"/>
<dbReference type="InParanoid" id="H0EUR7"/>
<evidence type="ECO:0000313" key="1">
    <source>
        <dbReference type="EMBL" id="EHK97722.1"/>
    </source>
</evidence>
<dbReference type="HOGENOM" id="CLU_3191445_0_0_1"/>
<accession>H0EUR7</accession>
<reference evidence="1 2" key="1">
    <citation type="journal article" date="2012" name="Eukaryot. Cell">
        <title>Genome sequence of the fungus Glarea lozoyensis: the first genome sequence of a species from the Helotiaceae family.</title>
        <authorList>
            <person name="Youssar L."/>
            <person name="Gruening B.A."/>
            <person name="Erxleben A."/>
            <person name="Guenther S."/>
            <person name="Huettel W."/>
        </authorList>
    </citation>
    <scope>NUCLEOTIDE SEQUENCE [LARGE SCALE GENOMIC DNA]</scope>
    <source>
        <strain evidence="2">ATCC 74030 / MF5533</strain>
    </source>
</reference>
<dbReference type="AlphaFoldDB" id="H0EUR7"/>
<sequence>MDNLAQLMVKDKFHNSLTESPKHHHMGHRKTPDIFQIKVSNHKMEV</sequence>
<organism evidence="1 2">
    <name type="scientific">Glarea lozoyensis (strain ATCC 74030 / MF5533)</name>
    <dbReference type="NCBI Taxonomy" id="1104152"/>
    <lineage>
        <taxon>Eukaryota</taxon>
        <taxon>Fungi</taxon>
        <taxon>Dikarya</taxon>
        <taxon>Ascomycota</taxon>
        <taxon>Pezizomycotina</taxon>
        <taxon>Leotiomycetes</taxon>
        <taxon>Helotiales</taxon>
        <taxon>Helotiaceae</taxon>
        <taxon>Glarea</taxon>
    </lineage>
</organism>
<dbReference type="EMBL" id="AGUE01000181">
    <property type="protein sequence ID" value="EHK97722.1"/>
    <property type="molecule type" value="Genomic_DNA"/>
</dbReference>
<dbReference type="Proteomes" id="UP000005446">
    <property type="component" value="Unassembled WGS sequence"/>
</dbReference>
<evidence type="ECO:0000313" key="2">
    <source>
        <dbReference type="Proteomes" id="UP000005446"/>
    </source>
</evidence>